<gene>
    <name evidence="3" type="ORF">ACFQS3_20120</name>
</gene>
<comment type="caution">
    <text evidence="3">The sequence shown here is derived from an EMBL/GenBank/DDBJ whole genome shotgun (WGS) entry which is preliminary data.</text>
</comment>
<feature type="transmembrane region" description="Helical" evidence="2">
    <location>
        <begin position="421"/>
        <end position="437"/>
    </location>
</feature>
<keyword evidence="4" id="KW-1185">Reference proteome</keyword>
<feature type="transmembrane region" description="Helical" evidence="2">
    <location>
        <begin position="443"/>
        <end position="468"/>
    </location>
</feature>
<feature type="transmembrane region" description="Helical" evidence="2">
    <location>
        <begin position="225"/>
        <end position="245"/>
    </location>
</feature>
<feature type="transmembrane region" description="Helical" evidence="2">
    <location>
        <begin position="190"/>
        <end position="213"/>
    </location>
</feature>
<feature type="compositionally biased region" description="Low complexity" evidence="1">
    <location>
        <begin position="609"/>
        <end position="621"/>
    </location>
</feature>
<feature type="compositionally biased region" description="Polar residues" evidence="1">
    <location>
        <begin position="599"/>
        <end position="608"/>
    </location>
</feature>
<keyword evidence="2" id="KW-0812">Transmembrane</keyword>
<organism evidence="3 4">
    <name type="scientific">Glycomyces mayteni</name>
    <dbReference type="NCBI Taxonomy" id="543887"/>
    <lineage>
        <taxon>Bacteria</taxon>
        <taxon>Bacillati</taxon>
        <taxon>Actinomycetota</taxon>
        <taxon>Actinomycetes</taxon>
        <taxon>Glycomycetales</taxon>
        <taxon>Glycomycetaceae</taxon>
        <taxon>Glycomyces</taxon>
    </lineage>
</organism>
<evidence type="ECO:0000313" key="4">
    <source>
        <dbReference type="Proteomes" id="UP001596470"/>
    </source>
</evidence>
<evidence type="ECO:0000256" key="2">
    <source>
        <dbReference type="SAM" id="Phobius"/>
    </source>
</evidence>
<dbReference type="Proteomes" id="UP001596470">
    <property type="component" value="Unassembled WGS sequence"/>
</dbReference>
<protein>
    <recommendedName>
        <fullName evidence="5">MFS transporter</fullName>
    </recommendedName>
</protein>
<dbReference type="RefSeq" id="WP_382345470.1">
    <property type="nucleotide sequence ID" value="NZ_JBHMBP010000001.1"/>
</dbReference>
<feature type="region of interest" description="Disordered" evidence="1">
    <location>
        <begin position="551"/>
        <end position="639"/>
    </location>
</feature>
<sequence length="639" mass="68717">MTDPSAHDLAPPARAWRRAGGRAARILVALAAALGALVLTPGTAGAQGDEGCSDYEWHTYWSQCIEELPDAQELPCEAAPQPASPDSGMAGWFAEPSNLDKSEGIGTYSAYGYAGYQLPMYGSQQMSVGGQCVESVSIPNGADTANALANMEFNLSVATVGAANSMRQAAWEPDTMWGWSNRFMEQGTEVLYRQIFTVFGAVTVGLIGLYLLWRSRQADMNNAVTTVAWAVLILVLVTAVVRWPVKAAEYTDKALTIGMDLSTVLIADDTADGCARIPGVDQDRYDELKELNGDDFCIDTRSAAVTASDTVSGQVLYQNWLRTMLGQSEEVKFRERNGEVVEDEEGNPVVTESNTAYKYGPALFAAQALSWQENEEAEDPGTRNDLIAEKQELWQGLVAQIQTEDPEAYANISGQRAWERTGTGLLALLTAIFFSLFDLTASILIILGFMIVRFAIVALPIIGTIALLRPAGGPFKRLVNTVLGAIINVAIFSLAAVIYIWASSRILQTAMPVWLQVVMIGLLGVAAWLLLRPGRRIAGLVGGSGPADAFLGRRVSGSDQSAERERELERARQRRDDARPEETSDTVRPNPRGKPSDSLPEQQSTPDKSASSTSGSGSSTSSGGGASGGGEVYRPARRE</sequence>
<keyword evidence="2" id="KW-0472">Membrane</keyword>
<evidence type="ECO:0000313" key="3">
    <source>
        <dbReference type="EMBL" id="MFC6959505.1"/>
    </source>
</evidence>
<proteinExistence type="predicted"/>
<feature type="transmembrane region" description="Helical" evidence="2">
    <location>
        <begin position="480"/>
        <end position="501"/>
    </location>
</feature>
<reference evidence="4" key="1">
    <citation type="journal article" date="2019" name="Int. J. Syst. Evol. Microbiol.">
        <title>The Global Catalogue of Microorganisms (GCM) 10K type strain sequencing project: providing services to taxonomists for standard genome sequencing and annotation.</title>
        <authorList>
            <consortium name="The Broad Institute Genomics Platform"/>
            <consortium name="The Broad Institute Genome Sequencing Center for Infectious Disease"/>
            <person name="Wu L."/>
            <person name="Ma J."/>
        </authorList>
    </citation>
    <scope>NUCLEOTIDE SEQUENCE [LARGE SCALE GENOMIC DNA]</scope>
    <source>
        <strain evidence="4">KACC 12634</strain>
    </source>
</reference>
<evidence type="ECO:0008006" key="5">
    <source>
        <dbReference type="Google" id="ProtNLM"/>
    </source>
</evidence>
<feature type="transmembrane region" description="Helical" evidence="2">
    <location>
        <begin position="513"/>
        <end position="531"/>
    </location>
</feature>
<feature type="compositionally biased region" description="Gly residues" evidence="1">
    <location>
        <begin position="622"/>
        <end position="631"/>
    </location>
</feature>
<keyword evidence="2" id="KW-1133">Transmembrane helix</keyword>
<accession>A0ABW2DB08</accession>
<dbReference type="EMBL" id="JBHSYS010000004">
    <property type="protein sequence ID" value="MFC6959505.1"/>
    <property type="molecule type" value="Genomic_DNA"/>
</dbReference>
<name>A0ABW2DB08_9ACTN</name>
<evidence type="ECO:0000256" key="1">
    <source>
        <dbReference type="SAM" id="MobiDB-lite"/>
    </source>
</evidence>
<feature type="compositionally biased region" description="Basic and acidic residues" evidence="1">
    <location>
        <begin position="561"/>
        <end position="582"/>
    </location>
</feature>